<dbReference type="HOGENOM" id="CLU_073198_1_2_2"/>
<dbReference type="PATRIC" id="fig|1434117.4.peg.4034"/>
<keyword evidence="3 7" id="KW-0479">Metal-binding</keyword>
<dbReference type="Pfam" id="PF00719">
    <property type="entry name" value="Pyrophosphatase"/>
    <property type="match status" value="1"/>
</dbReference>
<dbReference type="PROSITE" id="PS00387">
    <property type="entry name" value="PPASE"/>
    <property type="match status" value="1"/>
</dbReference>
<evidence type="ECO:0000256" key="5">
    <source>
        <dbReference type="ARBA" id="ARBA00022842"/>
    </source>
</evidence>
<dbReference type="Gene3D" id="3.90.80.10">
    <property type="entry name" value="Inorganic pyrophosphatase"/>
    <property type="match status" value="1"/>
</dbReference>
<dbReference type="AlphaFoldDB" id="A0A0E3Q218"/>
<feature type="binding site" evidence="7">
    <location>
        <position position="56"/>
    </location>
    <ligand>
        <name>Mg(2+)</name>
        <dbReference type="ChEBI" id="CHEBI:18420"/>
        <label>1</label>
    </ligand>
</feature>
<evidence type="ECO:0000256" key="2">
    <source>
        <dbReference type="ARBA" id="ARBA00022490"/>
    </source>
</evidence>
<feature type="binding site" evidence="7">
    <location>
        <position position="130"/>
    </location>
    <ligand>
        <name>substrate</name>
    </ligand>
</feature>
<comment type="function">
    <text evidence="7">Catalyzes the hydrolysis of inorganic pyrophosphate (PPi) forming two phosphate ions.</text>
</comment>
<dbReference type="RefSeq" id="WP_015411829.1">
    <property type="nucleotide sequence ID" value="NZ_CP009509.1"/>
</dbReference>
<dbReference type="InterPro" id="IPR036649">
    <property type="entry name" value="Pyrophosphatase_sf"/>
</dbReference>
<keyword evidence="5 7" id="KW-0460">Magnesium</keyword>
<dbReference type="GO" id="GO:0004427">
    <property type="term" value="F:inorganic diphosphate phosphatase activity"/>
    <property type="evidence" value="ECO:0007669"/>
    <property type="project" value="UniProtKB-UniRule"/>
</dbReference>
<dbReference type="CDD" id="cd00412">
    <property type="entry name" value="pyrophosphatase"/>
    <property type="match status" value="1"/>
</dbReference>
<name>A0A0E3Q218_METMZ</name>
<dbReference type="EC" id="3.6.1.1" evidence="7"/>
<dbReference type="GO" id="GO:0006796">
    <property type="term" value="P:phosphate-containing compound metabolic process"/>
    <property type="evidence" value="ECO:0007669"/>
    <property type="project" value="InterPro"/>
</dbReference>
<dbReference type="EMBL" id="CP009509">
    <property type="protein sequence ID" value="AKB42185.1"/>
    <property type="molecule type" value="Genomic_DNA"/>
</dbReference>
<evidence type="ECO:0000256" key="6">
    <source>
        <dbReference type="ARBA" id="ARBA00047820"/>
    </source>
</evidence>
<dbReference type="PANTHER" id="PTHR10286">
    <property type="entry name" value="INORGANIC PYROPHOSPHATASE"/>
    <property type="match status" value="1"/>
</dbReference>
<comment type="subunit">
    <text evidence="7">Homohexamer.</text>
</comment>
<dbReference type="GeneID" id="24853001"/>
<reference evidence="8 9" key="1">
    <citation type="submission" date="2014-07" db="EMBL/GenBank/DDBJ databases">
        <title>Methanogenic archaea and the global carbon cycle.</title>
        <authorList>
            <person name="Henriksen J.R."/>
            <person name="Luke J."/>
            <person name="Reinhart S."/>
            <person name="Benedict M.N."/>
            <person name="Youngblut N.D."/>
            <person name="Metcalf M.E."/>
            <person name="Whitaker R.J."/>
            <person name="Metcalf W.W."/>
        </authorList>
    </citation>
    <scope>NUCLEOTIDE SEQUENCE [LARGE SCALE GENOMIC DNA]</scope>
    <source>
        <strain evidence="8 9">WWM610</strain>
    </source>
</reference>
<dbReference type="Proteomes" id="UP000033058">
    <property type="component" value="Chromosome"/>
</dbReference>
<feature type="binding site" evidence="7">
    <location>
        <position position="61"/>
    </location>
    <ligand>
        <name>Mg(2+)</name>
        <dbReference type="ChEBI" id="CHEBI:18420"/>
        <label>1</label>
    </ligand>
</feature>
<comment type="cofactor">
    <cofactor evidence="1 7">
        <name>Mg(2+)</name>
        <dbReference type="ChEBI" id="CHEBI:18420"/>
    </cofactor>
</comment>
<comment type="subcellular location">
    <subcellularLocation>
        <location evidence="7">Cytoplasm</location>
    </subcellularLocation>
</comment>
<evidence type="ECO:0000256" key="1">
    <source>
        <dbReference type="ARBA" id="ARBA00001946"/>
    </source>
</evidence>
<sequence>MTERQVECVLIEIPQGSRNKYEYDKERKVIRFDRMLFSSIVYPCDYGFFPDTLALDGDPLDAMVLMWEPTFPGCVIDVHPVAMLDMEDDKGRDEKILCVPQRDPLWNYIKTIEQVPPHLLKEITHFFETYKNLERKDVVVHGWRDLETARKVIQEAKDRYTEQKKLSNQ</sequence>
<feature type="binding site" evidence="7">
    <location>
        <position position="20"/>
    </location>
    <ligand>
        <name>substrate</name>
    </ligand>
</feature>
<comment type="catalytic activity">
    <reaction evidence="6 7">
        <text>diphosphate + H2O = 2 phosphate + H(+)</text>
        <dbReference type="Rhea" id="RHEA:24576"/>
        <dbReference type="ChEBI" id="CHEBI:15377"/>
        <dbReference type="ChEBI" id="CHEBI:15378"/>
        <dbReference type="ChEBI" id="CHEBI:33019"/>
        <dbReference type="ChEBI" id="CHEBI:43474"/>
        <dbReference type="EC" id="3.6.1.1"/>
    </reaction>
</comment>
<keyword evidence="2 7" id="KW-0963">Cytoplasm</keyword>
<dbReference type="GO" id="GO:0000287">
    <property type="term" value="F:magnesium ion binding"/>
    <property type="evidence" value="ECO:0007669"/>
    <property type="project" value="UniProtKB-UniRule"/>
</dbReference>
<feature type="binding site" evidence="7">
    <location>
        <position position="61"/>
    </location>
    <ligand>
        <name>Mg(2+)</name>
        <dbReference type="ChEBI" id="CHEBI:18420"/>
        <label>2</label>
    </ligand>
</feature>
<comment type="similarity">
    <text evidence="7">Belongs to the PPase family.</text>
</comment>
<gene>
    <name evidence="7" type="primary">ppa</name>
    <name evidence="8" type="ORF">MSMAW_3194</name>
</gene>
<protein>
    <recommendedName>
        <fullName evidence="7">Inorganic pyrophosphatase</fullName>
        <ecNumber evidence="7">3.6.1.1</ecNumber>
    </recommendedName>
    <alternativeName>
        <fullName evidence="7">Pyrophosphate phospho-hydrolase</fullName>
        <shortName evidence="7">PPase</shortName>
    </alternativeName>
</protein>
<dbReference type="HAMAP" id="MF_00209">
    <property type="entry name" value="Inorganic_PPase"/>
    <property type="match status" value="1"/>
</dbReference>
<accession>A0A0E3Q218</accession>
<keyword evidence="4 7" id="KW-0378">Hydrolase</keyword>
<evidence type="ECO:0000256" key="7">
    <source>
        <dbReference type="HAMAP-Rule" id="MF_00209"/>
    </source>
</evidence>
<feature type="binding site" evidence="7">
    <location>
        <position position="34"/>
    </location>
    <ligand>
        <name>substrate</name>
    </ligand>
</feature>
<dbReference type="InterPro" id="IPR008162">
    <property type="entry name" value="Pyrophosphatase"/>
</dbReference>
<dbReference type="GO" id="GO:0005737">
    <property type="term" value="C:cytoplasm"/>
    <property type="evidence" value="ECO:0007669"/>
    <property type="project" value="UniProtKB-SubCell"/>
</dbReference>
<evidence type="ECO:0000256" key="3">
    <source>
        <dbReference type="ARBA" id="ARBA00022723"/>
    </source>
</evidence>
<dbReference type="FunFam" id="3.90.80.10:FF:000003">
    <property type="entry name" value="Inorganic pyrophosphatase"/>
    <property type="match status" value="1"/>
</dbReference>
<evidence type="ECO:0000313" key="9">
    <source>
        <dbReference type="Proteomes" id="UP000033058"/>
    </source>
</evidence>
<feature type="binding site" evidence="7">
    <location>
        <position position="93"/>
    </location>
    <ligand>
        <name>Mg(2+)</name>
        <dbReference type="ChEBI" id="CHEBI:18420"/>
        <label>1</label>
    </ligand>
</feature>
<organism evidence="8 9">
    <name type="scientific">Methanosarcina mazei WWM610</name>
    <dbReference type="NCBI Taxonomy" id="1434117"/>
    <lineage>
        <taxon>Archaea</taxon>
        <taxon>Methanobacteriati</taxon>
        <taxon>Methanobacteriota</taxon>
        <taxon>Stenosarchaea group</taxon>
        <taxon>Methanomicrobia</taxon>
        <taxon>Methanosarcinales</taxon>
        <taxon>Methanosarcinaceae</taxon>
        <taxon>Methanosarcina</taxon>
    </lineage>
</organism>
<dbReference type="SUPFAM" id="SSF50324">
    <property type="entry name" value="Inorganic pyrophosphatase"/>
    <property type="match status" value="1"/>
</dbReference>
<proteinExistence type="inferred from homology"/>
<evidence type="ECO:0000313" key="8">
    <source>
        <dbReference type="EMBL" id="AKB42185.1"/>
    </source>
</evidence>
<feature type="binding site" evidence="7">
    <location>
        <position position="46"/>
    </location>
    <ligand>
        <name>substrate</name>
    </ligand>
</feature>
<evidence type="ECO:0000256" key="4">
    <source>
        <dbReference type="ARBA" id="ARBA00022801"/>
    </source>
</evidence>